<dbReference type="GO" id="GO:0001003">
    <property type="term" value="F:RNA polymerase III type 2 promoter sequence-specific DNA binding"/>
    <property type="evidence" value="ECO:0007669"/>
    <property type="project" value="TreeGrafter"/>
</dbReference>
<keyword evidence="3" id="KW-0804">Transcription</keyword>
<evidence type="ECO:0000256" key="1">
    <source>
        <dbReference type="ARBA" id="ARBA00004123"/>
    </source>
</evidence>
<comment type="subcellular location">
    <subcellularLocation>
        <location evidence="1">Nucleus</location>
    </subcellularLocation>
</comment>
<dbReference type="AlphaFoldDB" id="A0AAF0E5Q5"/>
<name>A0AAF0E5Q5_9BASI</name>
<protein>
    <submittedName>
        <fullName evidence="8">Tau 95 subunit of transcription factor TFIIIC</fullName>
    </submittedName>
</protein>
<dbReference type="GO" id="GO:0001002">
    <property type="term" value="F:RNA polymerase III type 1 promoter sequence-specific DNA binding"/>
    <property type="evidence" value="ECO:0007669"/>
    <property type="project" value="TreeGrafter"/>
</dbReference>
<evidence type="ECO:0000256" key="2">
    <source>
        <dbReference type="ARBA" id="ARBA00023125"/>
    </source>
</evidence>
<dbReference type="Pfam" id="PF09734">
    <property type="entry name" value="Tau95"/>
    <property type="match status" value="1"/>
</dbReference>
<evidence type="ECO:0000256" key="3">
    <source>
        <dbReference type="ARBA" id="ARBA00023163"/>
    </source>
</evidence>
<dbReference type="InterPro" id="IPR042536">
    <property type="entry name" value="TFIIIC_tauA_Sfc1"/>
</dbReference>
<feature type="domain" description="Transcription factor IIIC subunit 5 HTH" evidence="6">
    <location>
        <begin position="210"/>
        <end position="383"/>
    </location>
</feature>
<sequence length="538" mass="59528">MSGPAKATDAAPEASAPVSRVPSTNVLTIEYPGYITRSSDSLERALASLSPLTGPRTDSASSAYALAHLTTLLERGGRVIECRLPSWTGKHDEFDLYRHPLLGDVSPSDTLVVRVHKQVWKRVVQGTVERRKQYRVEVLGPSSTCIRFRRMADYAFRPEMPAHTSEHPTMKLHRALEEMDVAAMRAHRFPPESQEYHTTEGGQPRSNLAMIPPPFFNRQELPFYYGYRQNPTSSLQTVSFASTSKRSRRTARKGDSDLLHAGHEHAEVTRYLNRARWRNMAPIAVKFAEAGPVPTEPDAMLAQMSLTERQATQLEQLKKYLSERPVWSRLSLLNQFSVADARALVQTKELFALVAYTFADGPWRDALVRFGYDPREDPASRLYAPPTHSSFQRIHLRGKAPRFPTTRGAFKAEYGKASVGTKAEPASALGDAQARPPTHLFDGQHVTFSTSTFQLCDITAPTLVPLVQTEGPGHLLSTPDITTGWYAASAWEAIRSSVSKSFHALLSEAEPQPAKPGVEAMDSSDGSGGAESSDEEDE</sequence>
<dbReference type="InterPro" id="IPR041499">
    <property type="entry name" value="Tfc1/Sfc1_N"/>
</dbReference>
<evidence type="ECO:0000259" key="7">
    <source>
        <dbReference type="Pfam" id="PF17682"/>
    </source>
</evidence>
<evidence type="ECO:0000256" key="5">
    <source>
        <dbReference type="SAM" id="MobiDB-lite"/>
    </source>
</evidence>
<dbReference type="Gene3D" id="3.30.200.160">
    <property type="entry name" value="TFIIIC, subcomplex tauA, subunit Sfc1, barrel domain"/>
    <property type="match status" value="1"/>
</dbReference>
<dbReference type="InterPro" id="IPR019136">
    <property type="entry name" value="TF_IIIC_su-5_HTH"/>
</dbReference>
<reference evidence="8" key="1">
    <citation type="submission" date="2023-03" db="EMBL/GenBank/DDBJ databases">
        <title>Mating type loci evolution in Malassezia.</title>
        <authorList>
            <person name="Coelho M.A."/>
        </authorList>
    </citation>
    <scope>NUCLEOTIDE SEQUENCE</scope>
    <source>
        <strain evidence="8">CBS 10434</strain>
    </source>
</reference>
<dbReference type="GO" id="GO:0005634">
    <property type="term" value="C:nucleus"/>
    <property type="evidence" value="ECO:0007669"/>
    <property type="project" value="UniProtKB-SubCell"/>
</dbReference>
<dbReference type="PANTHER" id="PTHR13230">
    <property type="entry name" value="GENERAL TRANSCRIPTION FACTOR IIIC, POLYPEPTIDE 5"/>
    <property type="match status" value="1"/>
</dbReference>
<dbReference type="GO" id="GO:0000127">
    <property type="term" value="C:transcription factor TFIIIC complex"/>
    <property type="evidence" value="ECO:0007669"/>
    <property type="project" value="InterPro"/>
</dbReference>
<dbReference type="EMBL" id="CP119910">
    <property type="protein sequence ID" value="WFD19423.1"/>
    <property type="molecule type" value="Genomic_DNA"/>
</dbReference>
<feature type="domain" description="Transcription factor IIIC subunit Tfc1/Sfc1 triple barrel" evidence="7">
    <location>
        <begin position="28"/>
        <end position="156"/>
    </location>
</feature>
<keyword evidence="9" id="KW-1185">Reference proteome</keyword>
<feature type="region of interest" description="Disordered" evidence="5">
    <location>
        <begin position="508"/>
        <end position="538"/>
    </location>
</feature>
<dbReference type="GO" id="GO:0006384">
    <property type="term" value="P:transcription initiation at RNA polymerase III promoter"/>
    <property type="evidence" value="ECO:0007669"/>
    <property type="project" value="InterPro"/>
</dbReference>
<organism evidence="8 9">
    <name type="scientific">Malassezia caprae</name>
    <dbReference type="NCBI Taxonomy" id="1381934"/>
    <lineage>
        <taxon>Eukaryota</taxon>
        <taxon>Fungi</taxon>
        <taxon>Dikarya</taxon>
        <taxon>Basidiomycota</taxon>
        <taxon>Ustilaginomycotina</taxon>
        <taxon>Malasseziomycetes</taxon>
        <taxon>Malasseziales</taxon>
        <taxon>Malasseziaceae</taxon>
        <taxon>Malassezia</taxon>
    </lineage>
</organism>
<dbReference type="PANTHER" id="PTHR13230:SF5">
    <property type="entry name" value="GENERAL TRANSCRIPTION FACTOR 3C POLYPEPTIDE 5"/>
    <property type="match status" value="1"/>
</dbReference>
<dbReference type="InterPro" id="IPR040454">
    <property type="entry name" value="TF_IIIC_Tfc1/Sfc1"/>
</dbReference>
<dbReference type="Pfam" id="PF17682">
    <property type="entry name" value="Tau95_N"/>
    <property type="match status" value="1"/>
</dbReference>
<gene>
    <name evidence="8" type="primary">TFC1</name>
    <name evidence="8" type="ORF">MCAP1_001653</name>
</gene>
<dbReference type="Proteomes" id="UP001220961">
    <property type="component" value="Chromosome 3"/>
</dbReference>
<keyword evidence="4" id="KW-0539">Nucleus</keyword>
<accession>A0AAF0E5Q5</accession>
<evidence type="ECO:0000313" key="9">
    <source>
        <dbReference type="Proteomes" id="UP001220961"/>
    </source>
</evidence>
<proteinExistence type="predicted"/>
<keyword evidence="2" id="KW-0238">DNA-binding</keyword>
<evidence type="ECO:0000256" key="4">
    <source>
        <dbReference type="ARBA" id="ARBA00023242"/>
    </source>
</evidence>
<evidence type="ECO:0000259" key="6">
    <source>
        <dbReference type="Pfam" id="PF09734"/>
    </source>
</evidence>
<evidence type="ECO:0000313" key="8">
    <source>
        <dbReference type="EMBL" id="WFD19423.1"/>
    </source>
</evidence>